<dbReference type="Proteomes" id="UP000316253">
    <property type="component" value="Unassembled WGS sequence"/>
</dbReference>
<dbReference type="NCBIfam" id="TIGR00689">
    <property type="entry name" value="rpiB_lacA_lacB"/>
    <property type="match status" value="1"/>
</dbReference>
<dbReference type="InterPro" id="IPR003500">
    <property type="entry name" value="RpiB_LacA_LacB"/>
</dbReference>
<dbReference type="PIRSF" id="PIRSF005384">
    <property type="entry name" value="RpiB_LacA_B"/>
    <property type="match status" value="1"/>
</dbReference>
<name>A0A554JCL2_9BACT</name>
<comment type="caution">
    <text evidence="2">The sequence shown here is derived from an EMBL/GenBank/DDBJ whole genome shotgun (WGS) entry which is preliminary data.</text>
</comment>
<dbReference type="Gene3D" id="3.40.1400.10">
    <property type="entry name" value="Sugar-phosphate isomerase, RpiB/LacA/LacB"/>
    <property type="match status" value="1"/>
</dbReference>
<dbReference type="AlphaFoldDB" id="A0A554JCL2"/>
<dbReference type="PANTHER" id="PTHR30345">
    <property type="entry name" value="RIBOSE-5-PHOSPHATE ISOMERASE B"/>
    <property type="match status" value="1"/>
</dbReference>
<evidence type="ECO:0000313" key="3">
    <source>
        <dbReference type="Proteomes" id="UP000316253"/>
    </source>
</evidence>
<accession>A0A554JCL2</accession>
<dbReference type="GO" id="GO:0004751">
    <property type="term" value="F:ribose-5-phosphate isomerase activity"/>
    <property type="evidence" value="ECO:0007669"/>
    <property type="project" value="TreeGrafter"/>
</dbReference>
<dbReference type="SUPFAM" id="SSF89623">
    <property type="entry name" value="Ribose/Galactose isomerase RpiB/AlsB"/>
    <property type="match status" value="1"/>
</dbReference>
<organism evidence="2 3">
    <name type="scientific">Candidatus Berkelbacteria bacterium Gr01-1014_85</name>
    <dbReference type="NCBI Taxonomy" id="2017150"/>
    <lineage>
        <taxon>Bacteria</taxon>
        <taxon>Candidatus Berkelbacteria</taxon>
    </lineage>
</organism>
<reference evidence="2 3" key="1">
    <citation type="submission" date="2017-08" db="EMBL/GenBank/DDBJ databases">
        <title>Mechanisms for carbon and nitrogen cycling indicate functional differentiation within the Candidate Phyla Radiation.</title>
        <authorList>
            <person name="Danczak R.E."/>
            <person name="Johnston M.D."/>
            <person name="Kenah C."/>
            <person name="Slattery M."/>
            <person name="Wrighton K.C."/>
            <person name="Wilkins M.J."/>
        </authorList>
    </citation>
    <scope>NUCLEOTIDE SEQUENCE [LARGE SCALE GENOMIC DNA]</scope>
    <source>
        <strain evidence="2">Gr01-1014_85</strain>
    </source>
</reference>
<comment type="similarity">
    <text evidence="1">Belongs to the LacAB/RpiB family.</text>
</comment>
<evidence type="ECO:0000313" key="2">
    <source>
        <dbReference type="EMBL" id="TSC66059.1"/>
    </source>
</evidence>
<dbReference type="PANTHER" id="PTHR30345:SF0">
    <property type="entry name" value="DNA DAMAGE-REPAIR_TOLERATION PROTEIN DRT102"/>
    <property type="match status" value="1"/>
</dbReference>
<dbReference type="GO" id="GO:0009052">
    <property type="term" value="P:pentose-phosphate shunt, non-oxidative branch"/>
    <property type="evidence" value="ECO:0007669"/>
    <property type="project" value="TreeGrafter"/>
</dbReference>
<evidence type="ECO:0000256" key="1">
    <source>
        <dbReference type="ARBA" id="ARBA00008754"/>
    </source>
</evidence>
<proteinExistence type="inferred from homology"/>
<keyword evidence="2" id="KW-0413">Isomerase</keyword>
<dbReference type="Pfam" id="PF02502">
    <property type="entry name" value="LacAB_rpiB"/>
    <property type="match status" value="1"/>
</dbReference>
<sequence>MIYLASDHAGFQLKNQLLSWLDGQGQTTQDIGPAELEVGDDYPDYALPLAEAVSRHHQALGLLICRNGQGMAIAANKVKGIRAAVAWSPSVARSARIDDHCNILTLPADYLVTQSWLGPNQSQSKPQDRAQERLSIAIKIIDSWLTAVPSQDSRHLARLAKIAAYERDH</sequence>
<dbReference type="InterPro" id="IPR036569">
    <property type="entry name" value="RpiB_LacA_LacB_sf"/>
</dbReference>
<dbReference type="GO" id="GO:0019316">
    <property type="term" value="P:D-allose catabolic process"/>
    <property type="evidence" value="ECO:0007669"/>
    <property type="project" value="TreeGrafter"/>
</dbReference>
<gene>
    <name evidence="2" type="ORF">CEO22_242</name>
</gene>
<protein>
    <submittedName>
        <fullName evidence="2">Ribose 5-phosphate isomerase B</fullName>
    </submittedName>
</protein>
<dbReference type="EMBL" id="VMFD01000017">
    <property type="protein sequence ID" value="TSC66059.1"/>
    <property type="molecule type" value="Genomic_DNA"/>
</dbReference>